<keyword evidence="2" id="KW-1185">Reference proteome</keyword>
<dbReference type="SUPFAM" id="SSF53756">
    <property type="entry name" value="UDP-Glycosyltransferase/glycogen phosphorylase"/>
    <property type="match status" value="1"/>
</dbReference>
<name>A0A290Q8T7_9BACT</name>
<protein>
    <recommendedName>
        <fullName evidence="3">Glycosyl transferase family 1 domain-containing protein</fullName>
    </recommendedName>
</protein>
<dbReference type="KEGG" id="vbh:CMV30_12195"/>
<accession>A0A290Q8T7</accession>
<evidence type="ECO:0000313" key="2">
    <source>
        <dbReference type="Proteomes" id="UP000217265"/>
    </source>
</evidence>
<dbReference type="Proteomes" id="UP000217265">
    <property type="component" value="Chromosome"/>
</dbReference>
<proteinExistence type="predicted"/>
<sequence>MKLVVLAQTPPPVHGQSLMVQTLVDGLPAYGIEVHHVNLALSTDAADIGRFRWGKLFALLAACFRVYRIRRKLGRTAFYYVPAPAKRGALYRDWIAMILCRPLEGALVLHWHAVGLGRWLDVHANFLERAITRLLLGRADLSLVLADSLATDPINLDAKNTLILPNGIPDPGEPPPRERRNPAEPCKILYLGLCSEEKGLFELIDAVLHAHARQPGSFHLTIAGSFPSEAEEIKFRQLSAPLGTAVRYVGFNGEHAKNVLLREADVFCFPTHYPHEGQPLVLMEALAHDLPIVTTRWRAIPSMLPAAHTWIVEPGRPALLAAALLEARSSPRPAGASRRFFLENYTADIHLASLAAALRTTQRDPTARAEGQE</sequence>
<dbReference type="Gene3D" id="3.40.50.2000">
    <property type="entry name" value="Glycogen Phosphorylase B"/>
    <property type="match status" value="2"/>
</dbReference>
<dbReference type="PANTHER" id="PTHR12526">
    <property type="entry name" value="GLYCOSYLTRANSFERASE"/>
    <property type="match status" value="1"/>
</dbReference>
<evidence type="ECO:0008006" key="3">
    <source>
        <dbReference type="Google" id="ProtNLM"/>
    </source>
</evidence>
<evidence type="ECO:0000313" key="1">
    <source>
        <dbReference type="EMBL" id="ATC64657.1"/>
    </source>
</evidence>
<gene>
    <name evidence="1" type="ORF">CMV30_12195</name>
</gene>
<reference evidence="1 2" key="1">
    <citation type="submission" date="2017-09" db="EMBL/GenBank/DDBJ databases">
        <title>Complete genome sequence of Verrucomicrobial strain HZ-65, isolated from freshwater.</title>
        <authorList>
            <person name="Choi A."/>
        </authorList>
    </citation>
    <scope>NUCLEOTIDE SEQUENCE [LARGE SCALE GENOMIC DNA]</scope>
    <source>
        <strain evidence="1 2">HZ-65</strain>
    </source>
</reference>
<dbReference type="Pfam" id="PF13692">
    <property type="entry name" value="Glyco_trans_1_4"/>
    <property type="match status" value="1"/>
</dbReference>
<dbReference type="CDD" id="cd03801">
    <property type="entry name" value="GT4_PimA-like"/>
    <property type="match status" value="1"/>
</dbReference>
<dbReference type="EMBL" id="CP023344">
    <property type="protein sequence ID" value="ATC64657.1"/>
    <property type="molecule type" value="Genomic_DNA"/>
</dbReference>
<dbReference type="AlphaFoldDB" id="A0A290Q8T7"/>
<dbReference type="OrthoDB" id="179766at2"/>
<dbReference type="RefSeq" id="WP_096056288.1">
    <property type="nucleotide sequence ID" value="NZ_CP023344.1"/>
</dbReference>
<organism evidence="1 2">
    <name type="scientific">Nibricoccus aquaticus</name>
    <dbReference type="NCBI Taxonomy" id="2576891"/>
    <lineage>
        <taxon>Bacteria</taxon>
        <taxon>Pseudomonadati</taxon>
        <taxon>Verrucomicrobiota</taxon>
        <taxon>Opitutia</taxon>
        <taxon>Opitutales</taxon>
        <taxon>Opitutaceae</taxon>
        <taxon>Nibricoccus</taxon>
    </lineage>
</organism>